<dbReference type="RefSeq" id="WP_085756306.1">
    <property type="nucleotide sequence ID" value="NZ_CP021023.1"/>
</dbReference>
<dbReference type="KEGG" id="pbp:STSP1_02101"/>
<dbReference type="STRING" id="1941349.STSP1_02101"/>
<dbReference type="PANTHER" id="PTHR36435:SF1">
    <property type="entry name" value="CAAX AMINO TERMINAL PROTEASE FAMILY PROTEIN"/>
    <property type="match status" value="1"/>
</dbReference>
<reference evidence="4" key="1">
    <citation type="submission" date="2017-04" db="EMBL/GenBank/DDBJ databases">
        <title>Comparative genomics and description of representatives of a novel lineage of planctomycetes thriving in anoxic sediments.</title>
        <authorList>
            <person name="Spring S."/>
            <person name="Bunk B."/>
            <person name="Sproer C."/>
        </authorList>
    </citation>
    <scope>NUCLEOTIDE SEQUENCE [LARGE SCALE GENOMIC DNA]</scope>
    <source>
        <strain evidence="4">ST-PulAB-D4</strain>
    </source>
</reference>
<feature type="transmembrane region" description="Helical" evidence="1">
    <location>
        <begin position="255"/>
        <end position="276"/>
    </location>
</feature>
<dbReference type="Proteomes" id="UP000193334">
    <property type="component" value="Chromosome"/>
</dbReference>
<dbReference type="GO" id="GO:0006508">
    <property type="term" value="P:proteolysis"/>
    <property type="evidence" value="ECO:0007669"/>
    <property type="project" value="UniProtKB-KW"/>
</dbReference>
<name>A0A1W6LPH4_9BACT</name>
<feature type="transmembrane region" description="Helical" evidence="1">
    <location>
        <begin position="50"/>
        <end position="68"/>
    </location>
</feature>
<evidence type="ECO:0000256" key="1">
    <source>
        <dbReference type="SAM" id="Phobius"/>
    </source>
</evidence>
<dbReference type="InterPro" id="IPR003675">
    <property type="entry name" value="Rce1/LyrA-like_dom"/>
</dbReference>
<dbReference type="EMBL" id="CP021023">
    <property type="protein sequence ID" value="ARN57680.1"/>
    <property type="molecule type" value="Genomic_DNA"/>
</dbReference>
<evidence type="ECO:0000313" key="3">
    <source>
        <dbReference type="EMBL" id="ARN57680.1"/>
    </source>
</evidence>
<feature type="transmembrane region" description="Helical" evidence="1">
    <location>
        <begin position="214"/>
        <end position="235"/>
    </location>
</feature>
<dbReference type="PANTHER" id="PTHR36435">
    <property type="entry name" value="SLR1288 PROTEIN"/>
    <property type="match status" value="1"/>
</dbReference>
<dbReference type="InterPro" id="IPR052710">
    <property type="entry name" value="CAAX_protease"/>
</dbReference>
<evidence type="ECO:0000259" key="2">
    <source>
        <dbReference type="Pfam" id="PF02517"/>
    </source>
</evidence>
<dbReference type="AlphaFoldDB" id="A0A1W6LPH4"/>
<sequence>MDSAVYSIFGSFYIIWLAAAGFAGIKWAFDTGLGVRALRKLPPWHRIQPLGSVLLAAGSYIILASAFSEGLKVVLEDEMLAQQIGMASAGIITIIFLELYFRSFQSEGISALGLDFRNFWGRFKSAGKFILTVYPFISLSVVLTTHLLSLLTDNFQPQNHPFIDDLLQKRQDGNFLIASIAAGVNIVLVAPFVEETIFRGLVQSGLNSATGRRGLPILITSAIFAVVHGAGVWTHWPALMLFSLVLGYAYEKKRSLLVCILLHSMFNFISLSLSFLSGDLYKLTGG</sequence>
<dbReference type="GO" id="GO:0080120">
    <property type="term" value="P:CAAX-box protein maturation"/>
    <property type="evidence" value="ECO:0007669"/>
    <property type="project" value="UniProtKB-ARBA"/>
</dbReference>
<dbReference type="GO" id="GO:0004175">
    <property type="term" value="F:endopeptidase activity"/>
    <property type="evidence" value="ECO:0007669"/>
    <property type="project" value="UniProtKB-ARBA"/>
</dbReference>
<keyword evidence="1" id="KW-0472">Membrane</keyword>
<feature type="transmembrane region" description="Helical" evidence="1">
    <location>
        <begin position="80"/>
        <end position="101"/>
    </location>
</feature>
<keyword evidence="1" id="KW-0812">Transmembrane</keyword>
<feature type="transmembrane region" description="Helical" evidence="1">
    <location>
        <begin position="129"/>
        <end position="151"/>
    </location>
</feature>
<keyword evidence="3" id="KW-0378">Hydrolase</keyword>
<organism evidence="3 4">
    <name type="scientific">Sedimentisphaera salicampi</name>
    <dbReference type="NCBI Taxonomy" id="1941349"/>
    <lineage>
        <taxon>Bacteria</taxon>
        <taxon>Pseudomonadati</taxon>
        <taxon>Planctomycetota</taxon>
        <taxon>Phycisphaerae</taxon>
        <taxon>Sedimentisphaerales</taxon>
        <taxon>Sedimentisphaeraceae</taxon>
        <taxon>Sedimentisphaera</taxon>
    </lineage>
</organism>
<proteinExistence type="predicted"/>
<dbReference type="Pfam" id="PF02517">
    <property type="entry name" value="Rce1-like"/>
    <property type="match status" value="1"/>
</dbReference>
<feature type="transmembrane region" description="Helical" evidence="1">
    <location>
        <begin position="175"/>
        <end position="193"/>
    </location>
</feature>
<gene>
    <name evidence="3" type="ORF">STSP1_02101</name>
</gene>
<feature type="transmembrane region" description="Helical" evidence="1">
    <location>
        <begin position="6"/>
        <end position="29"/>
    </location>
</feature>
<keyword evidence="3" id="KW-0645">Protease</keyword>
<protein>
    <submittedName>
        <fullName evidence="3">CAAX amino terminal protease self-immunity</fullName>
    </submittedName>
</protein>
<keyword evidence="4" id="KW-1185">Reference proteome</keyword>
<accession>A0A1W6LPH4</accession>
<evidence type="ECO:0000313" key="4">
    <source>
        <dbReference type="Proteomes" id="UP000193334"/>
    </source>
</evidence>
<keyword evidence="1" id="KW-1133">Transmembrane helix</keyword>
<feature type="domain" description="CAAX prenyl protease 2/Lysostaphin resistance protein A-like" evidence="2">
    <location>
        <begin position="180"/>
        <end position="269"/>
    </location>
</feature>